<protein>
    <submittedName>
        <fullName evidence="2">MBL fold metallo-hydrolase</fullName>
    </submittedName>
</protein>
<evidence type="ECO:0000313" key="3">
    <source>
        <dbReference type="Proteomes" id="UP000625551"/>
    </source>
</evidence>
<name>A0ABR7XK59_9BACT</name>
<comment type="caution">
    <text evidence="2">The sequence shown here is derived from an EMBL/GenBank/DDBJ whole genome shotgun (WGS) entry which is preliminary data.</text>
</comment>
<dbReference type="PANTHER" id="PTHR43717:SF1">
    <property type="entry name" value="ANAEROBIC NITRIC OXIDE REDUCTASE FLAVORUBREDOXIN"/>
    <property type="match status" value="1"/>
</dbReference>
<dbReference type="InterPro" id="IPR036866">
    <property type="entry name" value="RibonucZ/Hydroxyglut_hydro"/>
</dbReference>
<dbReference type="PANTHER" id="PTHR43717">
    <property type="entry name" value="ANAEROBIC NITRIC OXIDE REDUCTASE FLAVORUBREDOXIN"/>
    <property type="match status" value="1"/>
</dbReference>
<dbReference type="EMBL" id="JACXAJ010000006">
    <property type="protein sequence ID" value="MBD1398008.1"/>
    <property type="molecule type" value="Genomic_DNA"/>
</dbReference>
<feature type="domain" description="ODP" evidence="1">
    <location>
        <begin position="24"/>
        <end position="216"/>
    </location>
</feature>
<evidence type="ECO:0000259" key="1">
    <source>
        <dbReference type="Pfam" id="PF19583"/>
    </source>
</evidence>
<reference evidence="2 3" key="1">
    <citation type="submission" date="2020-09" db="EMBL/GenBank/DDBJ databases">
        <title>Genome sequencing and assembly of Pontibacter sp.</title>
        <authorList>
            <person name="Chhetri G."/>
        </authorList>
    </citation>
    <scope>NUCLEOTIDE SEQUENCE [LARGE SCALE GENOMIC DNA]</scope>
    <source>
        <strain evidence="2 3">JH31</strain>
    </source>
</reference>
<organism evidence="2 3">
    <name type="scientific">Pontibacter aquaedesilientis</name>
    <dbReference type="NCBI Taxonomy" id="2766980"/>
    <lineage>
        <taxon>Bacteria</taxon>
        <taxon>Pseudomonadati</taxon>
        <taxon>Bacteroidota</taxon>
        <taxon>Cytophagia</taxon>
        <taxon>Cytophagales</taxon>
        <taxon>Hymenobacteraceae</taxon>
        <taxon>Pontibacter</taxon>
    </lineage>
</organism>
<dbReference type="SUPFAM" id="SSF56281">
    <property type="entry name" value="Metallo-hydrolase/oxidoreductase"/>
    <property type="match status" value="1"/>
</dbReference>
<accession>A0ABR7XK59</accession>
<sequence length="252" mass="28148">MTTINEIAPDVYRISLYVPDYNMQFNHFLIKDEEPMLYHAGMRMMFPMLKEAVSSIMKIKDLRWVGFSHFEVDECGSLNDWLAVAPQAVAVCSEIGAMVNMGDFAIRPARGLGKGDLLETGKYSYRFIPTPHLPHGWDAGVLFEEKNRTLFCSDLFHQDGNGIALTEHDILGEVREALRAGQSSPLPDYMPYTHKTKGMLQQLADLKPATLAIMHGSSYRGNCSKALQELDGIMKDELGPGQQVAEQQPAIP</sequence>
<proteinExistence type="predicted"/>
<dbReference type="RefSeq" id="WP_191184162.1">
    <property type="nucleotide sequence ID" value="NZ_JACXAJ010000006.1"/>
</dbReference>
<dbReference type="Pfam" id="PF19583">
    <property type="entry name" value="ODP"/>
    <property type="match status" value="1"/>
</dbReference>
<dbReference type="Gene3D" id="3.60.15.10">
    <property type="entry name" value="Ribonuclease Z/Hydroxyacylglutathione hydrolase-like"/>
    <property type="match status" value="1"/>
</dbReference>
<keyword evidence="3" id="KW-1185">Reference proteome</keyword>
<dbReference type="InterPro" id="IPR045761">
    <property type="entry name" value="ODP_dom"/>
</dbReference>
<dbReference type="Proteomes" id="UP000625551">
    <property type="component" value="Unassembled WGS sequence"/>
</dbReference>
<gene>
    <name evidence="2" type="ORF">H9Q13_12595</name>
</gene>
<evidence type="ECO:0000313" key="2">
    <source>
        <dbReference type="EMBL" id="MBD1398008.1"/>
    </source>
</evidence>